<evidence type="ECO:0000313" key="5">
    <source>
        <dbReference type="Proteomes" id="UP000278351"/>
    </source>
</evidence>
<dbReference type="PANTHER" id="PTHR48081">
    <property type="entry name" value="AB HYDROLASE SUPERFAMILY PROTEIN C4A8.06C"/>
    <property type="match status" value="1"/>
</dbReference>
<dbReference type="Gene3D" id="3.40.50.1820">
    <property type="entry name" value="alpha/beta hydrolase"/>
    <property type="match status" value="1"/>
</dbReference>
<evidence type="ECO:0000256" key="1">
    <source>
        <dbReference type="ARBA" id="ARBA00022801"/>
    </source>
</evidence>
<dbReference type="InterPro" id="IPR029058">
    <property type="entry name" value="AB_hydrolase_fold"/>
</dbReference>
<evidence type="ECO:0000313" key="4">
    <source>
        <dbReference type="EMBL" id="RPE12499.1"/>
    </source>
</evidence>
<sequence>MKTIFITALLAAAGYVAQAQEEIPLYGSVIPNSKPAPPGYVEHIDSTGLTRNVTRPTLTVYRPDKTKATGTAVIICPGGGYAVLPTAQRNIQAAKAFTDMGITAFILKYRMPNDAVMVDKTIGPLQDGQTALLIIRKRAAEWGIDPHKIGFVGFSAGGHLASTVGTQFNRPVIENPEQISLRPDFMVLVYPVLLFDPAIPSGVRERLIGTAPSKAILDLYSSEKQVTAATPPSYLVHAADDDVVPVKNCLVFFDALVNAKVKASMHIYQAGGHGFGVENPDNKDNWPHSCRNWLTENGLLESASSQLVK</sequence>
<dbReference type="AlphaFoldDB" id="A0A3N4Q005"/>
<dbReference type="EMBL" id="RPDH01000001">
    <property type="protein sequence ID" value="RPE12499.1"/>
    <property type="molecule type" value="Genomic_DNA"/>
</dbReference>
<dbReference type="RefSeq" id="WP_123845010.1">
    <property type="nucleotide sequence ID" value="NZ_RPDH01000001.1"/>
</dbReference>
<dbReference type="SUPFAM" id="SSF53474">
    <property type="entry name" value="alpha/beta-Hydrolases"/>
    <property type="match status" value="1"/>
</dbReference>
<keyword evidence="2" id="KW-0732">Signal</keyword>
<dbReference type="PANTHER" id="PTHR48081:SF6">
    <property type="entry name" value="PEPTIDASE S9 PROLYL OLIGOPEPTIDASE CATALYTIC DOMAIN-CONTAINING PROTEIN"/>
    <property type="match status" value="1"/>
</dbReference>
<name>A0A3N4Q005_9BACT</name>
<comment type="caution">
    <text evidence="4">The sequence shown here is derived from an EMBL/GenBank/DDBJ whole genome shotgun (WGS) entry which is preliminary data.</text>
</comment>
<dbReference type="InterPro" id="IPR049492">
    <property type="entry name" value="BD-FAE-like_dom"/>
</dbReference>
<dbReference type="InterPro" id="IPR050300">
    <property type="entry name" value="GDXG_lipolytic_enzyme"/>
</dbReference>
<evidence type="ECO:0000256" key="2">
    <source>
        <dbReference type="SAM" id="SignalP"/>
    </source>
</evidence>
<feature type="signal peptide" evidence="2">
    <location>
        <begin position="1"/>
        <end position="19"/>
    </location>
</feature>
<keyword evidence="1 4" id="KW-0378">Hydrolase</keyword>
<reference evidence="4 5" key="1">
    <citation type="submission" date="2018-11" db="EMBL/GenBank/DDBJ databases">
        <title>Chitinophaga lutea sp.nov., isolate from arsenic contaminated soil.</title>
        <authorList>
            <person name="Zong Y."/>
        </authorList>
    </citation>
    <scope>NUCLEOTIDE SEQUENCE [LARGE SCALE GENOMIC DNA]</scope>
    <source>
        <strain evidence="4 5">ZY74</strain>
    </source>
</reference>
<protein>
    <submittedName>
        <fullName evidence="4">Alpha/beta hydrolase</fullName>
    </submittedName>
</protein>
<dbReference type="Pfam" id="PF20434">
    <property type="entry name" value="BD-FAE"/>
    <property type="match status" value="1"/>
</dbReference>
<dbReference type="Proteomes" id="UP000278351">
    <property type="component" value="Unassembled WGS sequence"/>
</dbReference>
<dbReference type="GO" id="GO:0016787">
    <property type="term" value="F:hydrolase activity"/>
    <property type="evidence" value="ECO:0007669"/>
    <property type="project" value="UniProtKB-KW"/>
</dbReference>
<evidence type="ECO:0000259" key="3">
    <source>
        <dbReference type="Pfam" id="PF20434"/>
    </source>
</evidence>
<proteinExistence type="predicted"/>
<keyword evidence="5" id="KW-1185">Reference proteome</keyword>
<gene>
    <name evidence="4" type="ORF">EGT74_02800</name>
</gene>
<dbReference type="OrthoDB" id="9794725at2"/>
<feature type="domain" description="BD-FAE-like" evidence="3">
    <location>
        <begin position="58"/>
        <end position="254"/>
    </location>
</feature>
<organism evidence="4 5">
    <name type="scientific">Chitinophaga lutea</name>
    <dbReference type="NCBI Taxonomy" id="2488634"/>
    <lineage>
        <taxon>Bacteria</taxon>
        <taxon>Pseudomonadati</taxon>
        <taxon>Bacteroidota</taxon>
        <taxon>Chitinophagia</taxon>
        <taxon>Chitinophagales</taxon>
        <taxon>Chitinophagaceae</taxon>
        <taxon>Chitinophaga</taxon>
    </lineage>
</organism>
<accession>A0A3N4Q005</accession>
<feature type="chain" id="PRO_5017986404" evidence="2">
    <location>
        <begin position="20"/>
        <end position="309"/>
    </location>
</feature>